<feature type="region of interest" description="Disordered" evidence="11">
    <location>
        <begin position="1"/>
        <end position="39"/>
    </location>
</feature>
<dbReference type="OrthoDB" id="3501850at2759"/>
<keyword evidence="5 9" id="KW-0238">DNA-binding</keyword>
<dbReference type="GO" id="GO:0000981">
    <property type="term" value="F:DNA-binding transcription factor activity, RNA polymerase II-specific"/>
    <property type="evidence" value="ECO:0007669"/>
    <property type="project" value="InterPro"/>
</dbReference>
<feature type="domain" description="Homeobox" evidence="12">
    <location>
        <begin position="309"/>
        <end position="360"/>
    </location>
</feature>
<dbReference type="PROSITE" id="PS50071">
    <property type="entry name" value="HOMEOBOX_2"/>
    <property type="match status" value="1"/>
</dbReference>
<feature type="region of interest" description="Disordered" evidence="11">
    <location>
        <begin position="90"/>
        <end position="115"/>
    </location>
</feature>
<dbReference type="GO" id="GO:0000978">
    <property type="term" value="F:RNA polymerase II cis-regulatory region sequence-specific DNA binding"/>
    <property type="evidence" value="ECO:0007669"/>
    <property type="project" value="TreeGrafter"/>
</dbReference>
<dbReference type="InterPro" id="IPR009057">
    <property type="entry name" value="Homeodomain-like_sf"/>
</dbReference>
<dbReference type="CDD" id="cd00086">
    <property type="entry name" value="homeodomain"/>
    <property type="match status" value="1"/>
</dbReference>
<accession>A0A3B0K0C4</accession>
<dbReference type="AlphaFoldDB" id="A0A3B0K0C4"/>
<dbReference type="Gene3D" id="1.10.10.60">
    <property type="entry name" value="Homeodomain-like"/>
    <property type="match status" value="1"/>
</dbReference>
<feature type="compositionally biased region" description="Low complexity" evidence="11">
    <location>
        <begin position="12"/>
        <end position="32"/>
    </location>
</feature>
<dbReference type="SMART" id="SM00389">
    <property type="entry name" value="HOX"/>
    <property type="match status" value="1"/>
</dbReference>
<dbReference type="InterPro" id="IPR001356">
    <property type="entry name" value="HD"/>
</dbReference>
<comment type="subcellular location">
    <subcellularLocation>
        <location evidence="2">Cytoplasm</location>
    </subcellularLocation>
    <subcellularLocation>
        <location evidence="1 9 10">Nucleus</location>
    </subcellularLocation>
</comment>
<evidence type="ECO:0000256" key="9">
    <source>
        <dbReference type="PROSITE-ProRule" id="PRU00108"/>
    </source>
</evidence>
<dbReference type="InterPro" id="IPR017970">
    <property type="entry name" value="Homeobox_CS"/>
</dbReference>
<evidence type="ECO:0000256" key="11">
    <source>
        <dbReference type="SAM" id="MobiDB-lite"/>
    </source>
</evidence>
<dbReference type="InterPro" id="IPR031701">
    <property type="entry name" value="SIX1_SD"/>
</dbReference>
<evidence type="ECO:0000256" key="7">
    <source>
        <dbReference type="ARBA" id="ARBA00023163"/>
    </source>
</evidence>
<proteinExistence type="predicted"/>
<dbReference type="SUPFAM" id="SSF46689">
    <property type="entry name" value="Homeodomain-like"/>
    <property type="match status" value="1"/>
</dbReference>
<dbReference type="EMBL" id="OUUW01000002">
    <property type="protein sequence ID" value="SPP76808.1"/>
    <property type="molecule type" value="Genomic_DNA"/>
</dbReference>
<dbReference type="STRING" id="7266.A0A3B0K0C4"/>
<dbReference type="GO" id="GO:0005737">
    <property type="term" value="C:cytoplasm"/>
    <property type="evidence" value="ECO:0007669"/>
    <property type="project" value="UniProtKB-SubCell"/>
</dbReference>
<keyword evidence="3" id="KW-0217">Developmental protein</keyword>
<evidence type="ECO:0000256" key="3">
    <source>
        <dbReference type="ARBA" id="ARBA00022473"/>
    </source>
</evidence>
<keyword evidence="8 9" id="KW-0539">Nucleus</keyword>
<evidence type="ECO:0000256" key="10">
    <source>
        <dbReference type="RuleBase" id="RU000682"/>
    </source>
</evidence>
<evidence type="ECO:0000313" key="13">
    <source>
        <dbReference type="EMBL" id="SPP76808.1"/>
    </source>
</evidence>
<evidence type="ECO:0000256" key="8">
    <source>
        <dbReference type="ARBA" id="ARBA00023242"/>
    </source>
</evidence>
<keyword evidence="14" id="KW-1185">Reference proteome</keyword>
<dbReference type="FunFam" id="1.10.10.60:FF:000085">
    <property type="entry name" value="SIX homeobox 5"/>
    <property type="match status" value="1"/>
</dbReference>
<evidence type="ECO:0000256" key="5">
    <source>
        <dbReference type="ARBA" id="ARBA00023125"/>
    </source>
</evidence>
<dbReference type="PANTHER" id="PTHR10390:SF44">
    <property type="entry name" value="SIX HOMEOBOX 4"/>
    <property type="match status" value="1"/>
</dbReference>
<evidence type="ECO:0000313" key="14">
    <source>
        <dbReference type="Proteomes" id="UP000268350"/>
    </source>
</evidence>
<keyword evidence="7" id="KW-0804">Transcription</keyword>
<evidence type="ECO:0000256" key="4">
    <source>
        <dbReference type="ARBA" id="ARBA00023015"/>
    </source>
</evidence>
<reference evidence="14" key="1">
    <citation type="submission" date="2018-01" db="EMBL/GenBank/DDBJ databases">
        <authorList>
            <person name="Alioto T."/>
            <person name="Alioto T."/>
        </authorList>
    </citation>
    <scope>NUCLEOTIDE SEQUENCE [LARGE SCALE GENOMIC DNA]</scope>
</reference>
<evidence type="ECO:0000256" key="1">
    <source>
        <dbReference type="ARBA" id="ARBA00004123"/>
    </source>
</evidence>
<keyword evidence="6 9" id="KW-0371">Homeobox</keyword>
<feature type="DNA-binding region" description="Homeobox" evidence="9">
    <location>
        <begin position="311"/>
        <end position="361"/>
    </location>
</feature>
<protein>
    <recommendedName>
        <fullName evidence="12">Homeobox domain-containing protein</fullName>
    </recommendedName>
</protein>
<sequence>MFEKNMDTNNLSVSISGDLDSTSSGGTSSDHSAVQQDNLSSPMTYGSLFLPNPGYRGNLSCKTVLQLDKFGTYEGAEKDHLLERRFQDITNDYDKSPPPTASTTPTHYPSLNSIMFENGGGGGGVGGPLGDLNGNTKTDALCTGLQRGGGGLAGHPGSGGHLISNLTAAHNMSAVGNFPIDAKMLQFSTDQIQCMCEALQQKGDIEKLTTFLCSLPPSEFFKTNESVLRARAMVAYNLGQFHELYNLLETHCFSIKYHVDLQNLWFKAHYKEAEKVRGRPLGAVDKYRLRKKYPLPKTIWDGEETVYCFKEKSRNALKDCYLTNRYPTPDEKKTLAKKTGLTLTQVSNWFKNRRQRDRTPQQRSDIMSVLPVGQLDGNGFPRMFNAPSYYPETIFNGQ</sequence>
<evidence type="ECO:0000256" key="2">
    <source>
        <dbReference type="ARBA" id="ARBA00004496"/>
    </source>
</evidence>
<evidence type="ECO:0000259" key="12">
    <source>
        <dbReference type="PROSITE" id="PS50071"/>
    </source>
</evidence>
<dbReference type="Pfam" id="PF00046">
    <property type="entry name" value="Homeodomain"/>
    <property type="match status" value="1"/>
</dbReference>
<dbReference type="Pfam" id="PF16878">
    <property type="entry name" value="SIX1_SD"/>
    <property type="match status" value="1"/>
</dbReference>
<name>A0A3B0K0C4_DROGU</name>
<gene>
    <name evidence="13" type="ORF">DGUA_6G007395</name>
</gene>
<dbReference type="OMA" id="HNMSAVG"/>
<dbReference type="GO" id="GO:0005634">
    <property type="term" value="C:nucleus"/>
    <property type="evidence" value="ECO:0007669"/>
    <property type="project" value="UniProtKB-SubCell"/>
</dbReference>
<dbReference type="Proteomes" id="UP000268350">
    <property type="component" value="Unassembled WGS sequence"/>
</dbReference>
<dbReference type="PANTHER" id="PTHR10390">
    <property type="entry name" value="HOMEOBOX PROTEIN SIX"/>
    <property type="match status" value="1"/>
</dbReference>
<dbReference type="PROSITE" id="PS00027">
    <property type="entry name" value="HOMEOBOX_1"/>
    <property type="match status" value="1"/>
</dbReference>
<evidence type="ECO:0000256" key="6">
    <source>
        <dbReference type="ARBA" id="ARBA00023155"/>
    </source>
</evidence>
<keyword evidence="4" id="KW-0805">Transcription regulation</keyword>
<dbReference type="GO" id="GO:0005667">
    <property type="term" value="C:transcription regulator complex"/>
    <property type="evidence" value="ECO:0007669"/>
    <property type="project" value="TreeGrafter"/>
</dbReference>
<organism evidence="13 14">
    <name type="scientific">Drosophila guanche</name>
    <name type="common">Fruit fly</name>
    <dbReference type="NCBI Taxonomy" id="7266"/>
    <lineage>
        <taxon>Eukaryota</taxon>
        <taxon>Metazoa</taxon>
        <taxon>Ecdysozoa</taxon>
        <taxon>Arthropoda</taxon>
        <taxon>Hexapoda</taxon>
        <taxon>Insecta</taxon>
        <taxon>Pterygota</taxon>
        <taxon>Neoptera</taxon>
        <taxon>Endopterygota</taxon>
        <taxon>Diptera</taxon>
        <taxon>Brachycera</taxon>
        <taxon>Muscomorpha</taxon>
        <taxon>Ephydroidea</taxon>
        <taxon>Drosophilidae</taxon>
        <taxon>Drosophila</taxon>
        <taxon>Sophophora</taxon>
    </lineage>
</organism>